<dbReference type="EnsemblPlants" id="LPERR12G11950.1">
    <property type="protein sequence ID" value="LPERR12G11950.1"/>
    <property type="gene ID" value="LPERR12G11950"/>
</dbReference>
<organism evidence="2 3">
    <name type="scientific">Leersia perrieri</name>
    <dbReference type="NCBI Taxonomy" id="77586"/>
    <lineage>
        <taxon>Eukaryota</taxon>
        <taxon>Viridiplantae</taxon>
        <taxon>Streptophyta</taxon>
        <taxon>Embryophyta</taxon>
        <taxon>Tracheophyta</taxon>
        <taxon>Spermatophyta</taxon>
        <taxon>Magnoliopsida</taxon>
        <taxon>Liliopsida</taxon>
        <taxon>Poales</taxon>
        <taxon>Poaceae</taxon>
        <taxon>BOP clade</taxon>
        <taxon>Oryzoideae</taxon>
        <taxon>Oryzeae</taxon>
        <taxon>Oryzinae</taxon>
        <taxon>Leersia</taxon>
    </lineage>
</organism>
<dbReference type="PANTHER" id="PTHR19328:SF73">
    <property type="entry name" value="PROTEIN, PUTATIVE, EXPRESSED-RELATED"/>
    <property type="match status" value="1"/>
</dbReference>
<evidence type="ECO:0000313" key="2">
    <source>
        <dbReference type="EnsemblPlants" id="LPERR12G11950.1"/>
    </source>
</evidence>
<dbReference type="Proteomes" id="UP000032180">
    <property type="component" value="Chromosome 12"/>
</dbReference>
<name>A0A0D9XZZ6_9ORYZ</name>
<dbReference type="InterPro" id="IPR011042">
    <property type="entry name" value="6-blade_b-propeller_TolB-like"/>
</dbReference>
<keyword evidence="3" id="KW-1185">Reference proteome</keyword>
<dbReference type="HOGENOM" id="CLU_024721_0_0_1"/>
<dbReference type="STRING" id="77586.A0A0D9XZZ6"/>
<evidence type="ECO:0000259" key="1">
    <source>
        <dbReference type="Pfam" id="PF07995"/>
    </source>
</evidence>
<reference evidence="2" key="3">
    <citation type="submission" date="2015-04" db="UniProtKB">
        <authorList>
            <consortium name="EnsemblPlants"/>
        </authorList>
    </citation>
    <scope>IDENTIFICATION</scope>
</reference>
<dbReference type="Gene3D" id="2.120.10.30">
    <property type="entry name" value="TolB, C-terminal domain"/>
    <property type="match status" value="1"/>
</dbReference>
<dbReference type="Pfam" id="PF07995">
    <property type="entry name" value="GSDH"/>
    <property type="match status" value="1"/>
</dbReference>
<reference evidence="2 3" key="1">
    <citation type="submission" date="2012-08" db="EMBL/GenBank/DDBJ databases">
        <title>Oryza genome evolution.</title>
        <authorList>
            <person name="Wing R.A."/>
        </authorList>
    </citation>
    <scope>NUCLEOTIDE SEQUENCE</scope>
</reference>
<dbReference type="InterPro" id="IPR012938">
    <property type="entry name" value="Glc/Sorbosone_DH"/>
</dbReference>
<reference evidence="3" key="2">
    <citation type="submission" date="2013-12" db="EMBL/GenBank/DDBJ databases">
        <authorList>
            <person name="Yu Y."/>
            <person name="Lee S."/>
            <person name="de Baynast K."/>
            <person name="Wissotski M."/>
            <person name="Liu L."/>
            <person name="Talag J."/>
            <person name="Goicoechea J."/>
            <person name="Angelova A."/>
            <person name="Jetty R."/>
            <person name="Kudrna D."/>
            <person name="Golser W."/>
            <person name="Rivera L."/>
            <person name="Zhang J."/>
            <person name="Wing R."/>
        </authorList>
    </citation>
    <scope>NUCLEOTIDE SEQUENCE</scope>
</reference>
<dbReference type="PANTHER" id="PTHR19328">
    <property type="entry name" value="HEDGEHOG-INTERACTING PROTEIN"/>
    <property type="match status" value="1"/>
</dbReference>
<dbReference type="Gramene" id="LPERR12G11950.1">
    <property type="protein sequence ID" value="LPERR12G11950.1"/>
    <property type="gene ID" value="LPERR12G11950"/>
</dbReference>
<dbReference type="AlphaFoldDB" id="A0A0D9XZZ6"/>
<accession>A0A0D9XZZ6</accession>
<dbReference type="eggNOG" id="ENOG502QQKP">
    <property type="taxonomic scope" value="Eukaryota"/>
</dbReference>
<dbReference type="SUPFAM" id="SSF50952">
    <property type="entry name" value="Soluble quinoprotein glucose dehydrogenase"/>
    <property type="match status" value="1"/>
</dbReference>
<evidence type="ECO:0000313" key="3">
    <source>
        <dbReference type="Proteomes" id="UP000032180"/>
    </source>
</evidence>
<sequence>MRINPEGGRCAGLIKSIICEKCNPFSTALFNAGTATRTVPLLCSSPHSEDSSHTKEDYLYASTPNNQSACFNGHGAPPNTRKLSTSLGGMCLEKINDASYRSMVAHPDGSSKAFFSSQDGKIWLGAIPEKGMLQLDETDPFLDLMTEGYLGSEFRFATYADPTEVRQVFSMGLPYASNHAGQLFFQPSDGYLYVPTGNSGNKGVNPSLSQNKKSLLGKILRLNVDDLPELNEAASKSSCGKYTIPEDNPRSVDSELQPEIWALGLTNPGRCNFDSVKPYHLYCTDDVQGEYKGVDLISKGGNYGWGDVYEEHHGAPPPWAAQGIKSSDGIIFPVMGYKAYSSTGNTTTASIVGGHVYRGYTDPCLYGRYLFADMNTSALWTGMETTDSTGKYTSNAIHFKCSRESPIPCNELTNNPFGSIFSFGEDNKKDAFILTSQGVY</sequence>
<proteinExistence type="predicted"/>
<dbReference type="InterPro" id="IPR011041">
    <property type="entry name" value="Quinoprot_gluc/sorb_DH_b-prop"/>
</dbReference>
<feature type="domain" description="Glucose/Sorbosone dehydrogenase" evidence="1">
    <location>
        <begin position="176"/>
        <end position="379"/>
    </location>
</feature>
<protein>
    <recommendedName>
        <fullName evidence="1">Glucose/Sorbosone dehydrogenase domain-containing protein</fullName>
    </recommendedName>
</protein>